<comment type="caution">
    <text evidence="3">The sequence shown here is derived from an EMBL/GenBank/DDBJ whole genome shotgun (WGS) entry which is preliminary data.</text>
</comment>
<evidence type="ECO:0000256" key="2">
    <source>
        <dbReference type="SAM" id="MobiDB-lite"/>
    </source>
</evidence>
<evidence type="ECO:0000313" key="4">
    <source>
        <dbReference type="Proteomes" id="UP000828390"/>
    </source>
</evidence>
<keyword evidence="1" id="KW-0175">Coiled coil</keyword>
<evidence type="ECO:0000313" key="3">
    <source>
        <dbReference type="EMBL" id="KAH3733824.1"/>
    </source>
</evidence>
<dbReference type="GO" id="GO:0051087">
    <property type="term" value="F:protein-folding chaperone binding"/>
    <property type="evidence" value="ECO:0007669"/>
    <property type="project" value="InterPro"/>
</dbReference>
<protein>
    <submittedName>
        <fullName evidence="3">Uncharacterized protein</fullName>
    </submittedName>
</protein>
<keyword evidence="4" id="KW-1185">Reference proteome</keyword>
<accession>A0A9D4HV15</accession>
<feature type="compositionally biased region" description="Basic and acidic residues" evidence="2">
    <location>
        <begin position="200"/>
        <end position="212"/>
    </location>
</feature>
<name>A0A9D4HV15_DREPO</name>
<dbReference type="EMBL" id="JAIWYP010000011">
    <property type="protein sequence ID" value="KAH3733824.1"/>
    <property type="molecule type" value="Genomic_DNA"/>
</dbReference>
<dbReference type="GO" id="GO:0050821">
    <property type="term" value="P:protein stabilization"/>
    <property type="evidence" value="ECO:0007669"/>
    <property type="project" value="TreeGrafter"/>
</dbReference>
<gene>
    <name evidence="3" type="ORF">DPMN_040259</name>
</gene>
<dbReference type="InterPro" id="IPR037689">
    <property type="entry name" value="BAG2"/>
</dbReference>
<feature type="region of interest" description="Disordered" evidence="2">
    <location>
        <begin position="182"/>
        <end position="221"/>
    </location>
</feature>
<dbReference type="Proteomes" id="UP000828390">
    <property type="component" value="Unassembled WGS sequence"/>
</dbReference>
<evidence type="ECO:0000256" key="1">
    <source>
        <dbReference type="SAM" id="Coils"/>
    </source>
</evidence>
<reference evidence="3" key="1">
    <citation type="journal article" date="2019" name="bioRxiv">
        <title>The Genome of the Zebra Mussel, Dreissena polymorpha: A Resource for Invasive Species Research.</title>
        <authorList>
            <person name="McCartney M.A."/>
            <person name="Auch B."/>
            <person name="Kono T."/>
            <person name="Mallez S."/>
            <person name="Zhang Y."/>
            <person name="Obille A."/>
            <person name="Becker A."/>
            <person name="Abrahante J.E."/>
            <person name="Garbe J."/>
            <person name="Badalamenti J.P."/>
            <person name="Herman A."/>
            <person name="Mangelson H."/>
            <person name="Liachko I."/>
            <person name="Sullivan S."/>
            <person name="Sone E.D."/>
            <person name="Koren S."/>
            <person name="Silverstein K.A.T."/>
            <person name="Beckman K.B."/>
            <person name="Gohl D.M."/>
        </authorList>
    </citation>
    <scope>NUCLEOTIDE SEQUENCE</scope>
    <source>
        <strain evidence="3">Duluth1</strain>
        <tissue evidence="3">Whole animal</tissue>
    </source>
</reference>
<dbReference type="PANTHER" id="PTHR12334">
    <property type="entry name" value="BAG FAMILY MOLECULAR CHAPERONE REGULATOR 2"/>
    <property type="match status" value="1"/>
</dbReference>
<feature type="coiled-coil region" evidence="1">
    <location>
        <begin position="8"/>
        <end position="49"/>
    </location>
</feature>
<feature type="compositionally biased region" description="Polar residues" evidence="2">
    <location>
        <begin position="182"/>
        <end position="199"/>
    </location>
</feature>
<dbReference type="GO" id="GO:0000774">
    <property type="term" value="F:adenyl-nucleotide exchange factor activity"/>
    <property type="evidence" value="ECO:0007669"/>
    <property type="project" value="InterPro"/>
</dbReference>
<organism evidence="3 4">
    <name type="scientific">Dreissena polymorpha</name>
    <name type="common">Zebra mussel</name>
    <name type="synonym">Mytilus polymorpha</name>
    <dbReference type="NCBI Taxonomy" id="45954"/>
    <lineage>
        <taxon>Eukaryota</taxon>
        <taxon>Metazoa</taxon>
        <taxon>Spiralia</taxon>
        <taxon>Lophotrochozoa</taxon>
        <taxon>Mollusca</taxon>
        <taxon>Bivalvia</taxon>
        <taxon>Autobranchia</taxon>
        <taxon>Heteroconchia</taxon>
        <taxon>Euheterodonta</taxon>
        <taxon>Imparidentia</taxon>
        <taxon>Neoheterodontei</taxon>
        <taxon>Myida</taxon>
        <taxon>Dreissenoidea</taxon>
        <taxon>Dreissenidae</taxon>
        <taxon>Dreissena</taxon>
    </lineage>
</organism>
<proteinExistence type="predicted"/>
<dbReference type="AlphaFoldDB" id="A0A9D4HV15"/>
<dbReference type="PANTHER" id="PTHR12334:SF6">
    <property type="entry name" value="BAG FAMILY MOLECULAR CHAPERONE REGULATOR 2"/>
    <property type="match status" value="1"/>
</dbReference>
<dbReference type="Gene3D" id="1.20.58.890">
    <property type="match status" value="1"/>
</dbReference>
<sequence>MADSYDKENNLQKVLLSVEKRVESLREKAHEIQSEKENLLSMLQDLQDNLSLQNIPEARSPDQLTSAGPAQYGGAHKRLGQENAYKNVNSILQDLAQKCKHDPHSHFEVLESYLNASLADPVSSHVDSRFQSKLLGCGLDDQKFFRKKLEQLHISTKTKIHHSSSHSASLSNSVVCDKVSAQGTGANTQNGNDKVSGTTRDTHIRQDVKNEPDNAQPLHNETNSSAWEHTADSVVRENWHCHDVNYQSCSDGIRVNGDDNDIRVYGDSDGTRVNVDDDGIRVNGNDNDIRVYGDSDGTRVNVDDDGIRVNGNDNDIRVYGDSDGTRVNVDDDGIRVNGDSVFFHL</sequence>
<reference evidence="3" key="2">
    <citation type="submission" date="2020-11" db="EMBL/GenBank/DDBJ databases">
        <authorList>
            <person name="McCartney M.A."/>
            <person name="Auch B."/>
            <person name="Kono T."/>
            <person name="Mallez S."/>
            <person name="Becker A."/>
            <person name="Gohl D.M."/>
            <person name="Silverstein K.A.T."/>
            <person name="Koren S."/>
            <person name="Bechman K.B."/>
            <person name="Herman A."/>
            <person name="Abrahante J.E."/>
            <person name="Garbe J."/>
        </authorList>
    </citation>
    <scope>NUCLEOTIDE SEQUENCE</scope>
    <source>
        <strain evidence="3">Duluth1</strain>
        <tissue evidence="3">Whole animal</tissue>
    </source>
</reference>